<dbReference type="InterPro" id="IPR003171">
    <property type="entry name" value="Mehydrof_redctse-like"/>
</dbReference>
<keyword evidence="3 8" id="KW-0489">Methyltransferase</keyword>
<dbReference type="GO" id="GO:0008168">
    <property type="term" value="F:methyltransferase activity"/>
    <property type="evidence" value="ECO:0007669"/>
    <property type="project" value="UniProtKB-UniRule"/>
</dbReference>
<comment type="pathway">
    <text evidence="2">One-carbon metabolism; tetrahydrofolate interconversion.</text>
</comment>
<dbReference type="SUPFAM" id="SSF82282">
    <property type="entry name" value="Homocysteine S-methyltransferase"/>
    <property type="match status" value="1"/>
</dbReference>
<evidence type="ECO:0000256" key="2">
    <source>
        <dbReference type="ARBA" id="ARBA00004777"/>
    </source>
</evidence>
<dbReference type="GO" id="GO:0046872">
    <property type="term" value="F:metal ion binding"/>
    <property type="evidence" value="ECO:0007669"/>
    <property type="project" value="UniProtKB-KW"/>
</dbReference>
<dbReference type="Pfam" id="PF02574">
    <property type="entry name" value="S-methyl_trans"/>
    <property type="match status" value="1"/>
</dbReference>
<proteinExistence type="predicted"/>
<dbReference type="CDD" id="cd00537">
    <property type="entry name" value="MTHFR"/>
    <property type="match status" value="1"/>
</dbReference>
<sequence>MSWQANRVWRRFEDHVVVADGAMGSELLSRLAPGAHLDLAPLEHPREVLEIHLAYLKAGAELLETATFAASRPRLERLHAGDLTEAVNAAGVKLAREAREIAGIDCLVAGSMGPLAGVIDLDAPEGPAAIAAAHQEQAAILAGRGADLLILETFFRLDELELAVSAVREVTHLPVVAMLTFPGEAHGEDWDGAAEQVYRLSQLDVLAVGVNCAPGPGGTLEILERLGTVSKMLAAMPNAGLLLRRDGRLLLPPATPSYLAAFARRAVALGAGLVGGCCGTGPDHIRAMVEAVRGARPSPRQTTVVAVPEPVPSAAPEPKPSRSSFAAKLAAGQFVRIVQLDPPKGTNAQRVLEAARGFAAHPAIDAVDINSNPLARLRMDSLWLAAEIQRTTGLETIPHITPRDASLMGLQAQLLGAWRAGIRNLFAITGDPSQLGDYPGVHDVYHVDIFELVRAVARMAEGVDCAGNPIGEPPAFCIGVAVNPNAEDLAREADRLRRKVEAGAQFAMTQVLFDWAPFEKLLDQFQGKLPVPVLVGIWPLPSLKLALRLHHEVPGIMVPEELLFQLEAAGSGAAEVGAKRARAMLEAAPFYAAGVYLVAPFRQPGDIVSLLDVAG</sequence>
<dbReference type="GO" id="GO:0032259">
    <property type="term" value="P:methylation"/>
    <property type="evidence" value="ECO:0007669"/>
    <property type="project" value="UniProtKB-KW"/>
</dbReference>
<dbReference type="Gene3D" id="3.20.20.220">
    <property type="match status" value="1"/>
</dbReference>
<dbReference type="EC" id="1.5.1.20" evidence="10"/>
<dbReference type="EC" id="2.1.1.10" evidence="10"/>
<feature type="binding site" evidence="8">
    <location>
        <position position="212"/>
    </location>
    <ligand>
        <name>Zn(2+)</name>
        <dbReference type="ChEBI" id="CHEBI:29105"/>
    </ligand>
</feature>
<accession>A0A7C2S889</accession>
<keyword evidence="6" id="KW-0274">FAD</keyword>
<keyword evidence="7 10" id="KW-0560">Oxidoreductase</keyword>
<dbReference type="NCBIfam" id="NF006396">
    <property type="entry name" value="PRK08645.1"/>
    <property type="match status" value="1"/>
</dbReference>
<dbReference type="EMBL" id="DSMR01000098">
    <property type="protein sequence ID" value="HET46812.1"/>
    <property type="molecule type" value="Genomic_DNA"/>
</dbReference>
<keyword evidence="4" id="KW-0285">Flavoprotein</keyword>
<comment type="cofactor">
    <cofactor evidence="1">
        <name>FAD</name>
        <dbReference type="ChEBI" id="CHEBI:57692"/>
    </cofactor>
</comment>
<keyword evidence="8" id="KW-0862">Zinc</keyword>
<feature type="binding site" evidence="8">
    <location>
        <position position="277"/>
    </location>
    <ligand>
        <name>Zn(2+)</name>
        <dbReference type="ChEBI" id="CHEBI:29105"/>
    </ligand>
</feature>
<dbReference type="GO" id="GO:0004489">
    <property type="term" value="F:methylenetetrahydrofolate reductase [NAD(P)H] activity"/>
    <property type="evidence" value="ECO:0007669"/>
    <property type="project" value="UniProtKB-EC"/>
</dbReference>
<dbReference type="AlphaFoldDB" id="A0A7C2S889"/>
<evidence type="ECO:0000313" key="10">
    <source>
        <dbReference type="EMBL" id="HET46812.1"/>
    </source>
</evidence>
<feature type="binding site" evidence="8">
    <location>
        <position position="278"/>
    </location>
    <ligand>
        <name>Zn(2+)</name>
        <dbReference type="ChEBI" id="CHEBI:29105"/>
    </ligand>
</feature>
<dbReference type="Gene3D" id="3.20.20.330">
    <property type="entry name" value="Homocysteine-binding-like domain"/>
    <property type="match status" value="1"/>
</dbReference>
<dbReference type="PANTHER" id="PTHR11103">
    <property type="entry name" value="SLR1189 PROTEIN"/>
    <property type="match status" value="1"/>
</dbReference>
<dbReference type="InterPro" id="IPR036589">
    <property type="entry name" value="HCY_dom_sf"/>
</dbReference>
<dbReference type="PROSITE" id="PS50970">
    <property type="entry name" value="HCY"/>
    <property type="match status" value="1"/>
</dbReference>
<reference evidence="10" key="1">
    <citation type="journal article" date="2020" name="mSystems">
        <title>Genome- and Community-Level Interaction Insights into Carbon Utilization and Element Cycling Functions of Hydrothermarchaeota in Hydrothermal Sediment.</title>
        <authorList>
            <person name="Zhou Z."/>
            <person name="Liu Y."/>
            <person name="Xu W."/>
            <person name="Pan J."/>
            <person name="Luo Z.H."/>
            <person name="Li M."/>
        </authorList>
    </citation>
    <scope>NUCLEOTIDE SEQUENCE [LARGE SCALE GENOMIC DNA]</scope>
    <source>
        <strain evidence="10">SpSt-299</strain>
    </source>
</reference>
<evidence type="ECO:0000256" key="1">
    <source>
        <dbReference type="ARBA" id="ARBA00001974"/>
    </source>
</evidence>
<name>A0A7C2S889_9BACT</name>
<feature type="domain" description="Hcy-binding" evidence="9">
    <location>
        <begin position="5"/>
        <end position="292"/>
    </location>
</feature>
<comment type="cofactor">
    <cofactor evidence="8">
        <name>Zn(2+)</name>
        <dbReference type="ChEBI" id="CHEBI:29105"/>
    </cofactor>
</comment>
<dbReference type="UniPathway" id="UPA00193"/>
<evidence type="ECO:0000256" key="8">
    <source>
        <dbReference type="PROSITE-ProRule" id="PRU00333"/>
    </source>
</evidence>
<keyword evidence="8" id="KW-0479">Metal-binding</keyword>
<evidence type="ECO:0000256" key="7">
    <source>
        <dbReference type="ARBA" id="ARBA00023002"/>
    </source>
</evidence>
<gene>
    <name evidence="10" type="ORF">ENQ31_01405</name>
</gene>
<evidence type="ECO:0000256" key="3">
    <source>
        <dbReference type="ARBA" id="ARBA00022603"/>
    </source>
</evidence>
<dbReference type="SUPFAM" id="SSF51730">
    <property type="entry name" value="FAD-linked oxidoreductase"/>
    <property type="match status" value="1"/>
</dbReference>
<keyword evidence="5 8" id="KW-0808">Transferase</keyword>
<dbReference type="InterPro" id="IPR029041">
    <property type="entry name" value="FAD-linked_oxidoreductase-like"/>
</dbReference>
<dbReference type="Pfam" id="PF02219">
    <property type="entry name" value="MTHFR"/>
    <property type="match status" value="1"/>
</dbReference>
<evidence type="ECO:0000259" key="9">
    <source>
        <dbReference type="PROSITE" id="PS50970"/>
    </source>
</evidence>
<organism evidence="10">
    <name type="scientific">Thermoanaerobaculum aquaticum</name>
    <dbReference type="NCBI Taxonomy" id="1312852"/>
    <lineage>
        <taxon>Bacteria</taxon>
        <taxon>Pseudomonadati</taxon>
        <taxon>Acidobacteriota</taxon>
        <taxon>Thermoanaerobaculia</taxon>
        <taxon>Thermoanaerobaculales</taxon>
        <taxon>Thermoanaerobaculaceae</taxon>
        <taxon>Thermoanaerobaculum</taxon>
    </lineage>
</organism>
<dbReference type="GO" id="GO:0006555">
    <property type="term" value="P:methionine metabolic process"/>
    <property type="evidence" value="ECO:0007669"/>
    <property type="project" value="InterPro"/>
</dbReference>
<dbReference type="GO" id="GO:0035999">
    <property type="term" value="P:tetrahydrofolate interconversion"/>
    <property type="evidence" value="ECO:0007669"/>
    <property type="project" value="UniProtKB-UniPathway"/>
</dbReference>
<dbReference type="PANTHER" id="PTHR11103:SF18">
    <property type="entry name" value="SLR1189 PROTEIN"/>
    <property type="match status" value="1"/>
</dbReference>
<evidence type="ECO:0000256" key="6">
    <source>
        <dbReference type="ARBA" id="ARBA00022827"/>
    </source>
</evidence>
<comment type="caution">
    <text evidence="10">The sequence shown here is derived from an EMBL/GenBank/DDBJ whole genome shotgun (WGS) entry which is preliminary data.</text>
</comment>
<evidence type="ECO:0000256" key="4">
    <source>
        <dbReference type="ARBA" id="ARBA00022630"/>
    </source>
</evidence>
<protein>
    <submittedName>
        <fullName evidence="10">Bifunctional homocysteine S-methyltransferase/methylenetetrahydrofolate reductase</fullName>
        <ecNumber evidence="10">1.5.1.20</ecNumber>
        <ecNumber evidence="10">2.1.1.10</ecNumber>
    </submittedName>
</protein>
<dbReference type="InterPro" id="IPR003726">
    <property type="entry name" value="HCY_dom"/>
</dbReference>
<evidence type="ECO:0000256" key="5">
    <source>
        <dbReference type="ARBA" id="ARBA00022679"/>
    </source>
</evidence>